<dbReference type="EMBL" id="JACXYY010000010">
    <property type="protein sequence ID" value="MBD3916990.1"/>
    <property type="molecule type" value="Genomic_DNA"/>
</dbReference>
<feature type="signal peptide" evidence="1">
    <location>
        <begin position="1"/>
        <end position="39"/>
    </location>
</feature>
<sequence>MKYDITSLTEARPSRRSVTRAAAWSVPVIAVATSAPAFAASCQPITGATMPIPASGTISNGGRDYALTYNPPANQYSDPVTMTIKAAYTGRMAPGSESQGVDLYTTFNPVGGLRTRGLGLVQTVTGSYAAPGRSARGVYTFSFTKPVTNLRFTLTDIDVLDGDYDDRIEISNSGWTEVRASRGAGVSGTGVQGDPWRGAGTYNDNTSSAGNVTIAFAGPVSTFDLTYWNAMTSFSGVDRNQGVFLTNISFDYQPC</sequence>
<dbReference type="Proteomes" id="UP000649289">
    <property type="component" value="Unassembled WGS sequence"/>
</dbReference>
<protein>
    <submittedName>
        <fullName evidence="2">Uncharacterized protein</fullName>
    </submittedName>
</protein>
<keyword evidence="1" id="KW-0732">Signal</keyword>
<accession>A0ABR8MN53</accession>
<name>A0ABR8MN53_9ACTN</name>
<gene>
    <name evidence="2" type="ORF">IEZ25_20420</name>
</gene>
<feature type="chain" id="PRO_5046541641" evidence="1">
    <location>
        <begin position="40"/>
        <end position="255"/>
    </location>
</feature>
<reference evidence="2 3" key="1">
    <citation type="submission" date="2020-09" db="EMBL/GenBank/DDBJ databases">
        <title>novel species in genus Nocardioides.</title>
        <authorList>
            <person name="Zhang G."/>
        </authorList>
    </citation>
    <scope>NUCLEOTIDE SEQUENCE [LARGE SCALE GENOMIC DNA]</scope>
    <source>
        <strain evidence="2 3">19197</strain>
    </source>
</reference>
<keyword evidence="3" id="KW-1185">Reference proteome</keyword>
<evidence type="ECO:0000313" key="3">
    <source>
        <dbReference type="Proteomes" id="UP000649289"/>
    </source>
</evidence>
<comment type="caution">
    <text evidence="2">The sequence shown here is derived from an EMBL/GenBank/DDBJ whole genome shotgun (WGS) entry which is preliminary data.</text>
</comment>
<dbReference type="RefSeq" id="WP_191201321.1">
    <property type="nucleotide sequence ID" value="NZ_BAAAPA010000001.1"/>
</dbReference>
<evidence type="ECO:0000313" key="2">
    <source>
        <dbReference type="EMBL" id="MBD3916990.1"/>
    </source>
</evidence>
<proteinExistence type="predicted"/>
<evidence type="ECO:0000256" key="1">
    <source>
        <dbReference type="SAM" id="SignalP"/>
    </source>
</evidence>
<organism evidence="2 3">
    <name type="scientific">Nocardioides hwasunensis</name>
    <dbReference type="NCBI Taxonomy" id="397258"/>
    <lineage>
        <taxon>Bacteria</taxon>
        <taxon>Bacillati</taxon>
        <taxon>Actinomycetota</taxon>
        <taxon>Actinomycetes</taxon>
        <taxon>Propionibacteriales</taxon>
        <taxon>Nocardioidaceae</taxon>
        <taxon>Nocardioides</taxon>
    </lineage>
</organism>